<proteinExistence type="inferred from homology"/>
<feature type="domain" description="Peptidase C1A papain C-terminal" evidence="2">
    <location>
        <begin position="37"/>
        <end position="248"/>
    </location>
</feature>
<dbReference type="PANTHER" id="PTHR12411">
    <property type="entry name" value="CYSTEINE PROTEASE FAMILY C1-RELATED"/>
    <property type="match status" value="1"/>
</dbReference>
<dbReference type="InterPro" id="IPR013128">
    <property type="entry name" value="Peptidase_C1A"/>
</dbReference>
<dbReference type="AlphaFoldDB" id="A0A7C5R561"/>
<sequence length="331" mass="36728">MKEKTMSDHWSDYNLNGCIFESDPAPAPMLAAPKINLPQQIDLRKFCSPIEDQKKTSSCVANAVVGALEFHQIKNGLPLTDLSRLFVYYNARAMAGMQNKDSGSQIHHGMAAILAHGACEARMWPFQEAMLTKQPTRACYQNASHYEAVQYARTPRGMPALAALAQGLPVVFGIFCPMDYYKGAHQNGVMPRPDQIQPTQPPSGHAMLIVGYDLTDKTYLIRNSWGTGFADGGYFKMPFETMDRWSPTEAFWTIGAIEKIKGFSMTGPSVAESLQALGAFDIQQAADEFIPDAPISDGNYLDELRADLRSTLSSELETAKRDFRDRLRGKK</sequence>
<dbReference type="Proteomes" id="UP000885830">
    <property type="component" value="Unassembled WGS sequence"/>
</dbReference>
<dbReference type="Gene3D" id="3.90.70.10">
    <property type="entry name" value="Cysteine proteinases"/>
    <property type="match status" value="1"/>
</dbReference>
<dbReference type="SUPFAM" id="SSF54001">
    <property type="entry name" value="Cysteine proteinases"/>
    <property type="match status" value="1"/>
</dbReference>
<evidence type="ECO:0000313" key="3">
    <source>
        <dbReference type="EMBL" id="HHL43986.1"/>
    </source>
</evidence>
<dbReference type="GO" id="GO:0006508">
    <property type="term" value="P:proteolysis"/>
    <property type="evidence" value="ECO:0007669"/>
    <property type="project" value="InterPro"/>
</dbReference>
<dbReference type="PROSITE" id="PS00639">
    <property type="entry name" value="THIOL_PROTEASE_HIS"/>
    <property type="match status" value="1"/>
</dbReference>
<dbReference type="Pfam" id="PF00112">
    <property type="entry name" value="Peptidase_C1"/>
    <property type="match status" value="1"/>
</dbReference>
<organism evidence="3">
    <name type="scientific">Hellea balneolensis</name>
    <dbReference type="NCBI Taxonomy" id="287478"/>
    <lineage>
        <taxon>Bacteria</taxon>
        <taxon>Pseudomonadati</taxon>
        <taxon>Pseudomonadota</taxon>
        <taxon>Alphaproteobacteria</taxon>
        <taxon>Maricaulales</taxon>
        <taxon>Robiginitomaculaceae</taxon>
        <taxon>Hellea</taxon>
    </lineage>
</organism>
<dbReference type="InterPro" id="IPR038765">
    <property type="entry name" value="Papain-like_cys_pep_sf"/>
</dbReference>
<comment type="caution">
    <text evidence="3">The sequence shown here is derived from an EMBL/GenBank/DDBJ whole genome shotgun (WGS) entry which is preliminary data.</text>
</comment>
<accession>A0A7C5R561</accession>
<protein>
    <recommendedName>
        <fullName evidence="2">Peptidase C1A papain C-terminal domain-containing protein</fullName>
    </recommendedName>
</protein>
<dbReference type="EMBL" id="DRMJ01000539">
    <property type="protein sequence ID" value="HHL43986.1"/>
    <property type="molecule type" value="Genomic_DNA"/>
</dbReference>
<dbReference type="InterPro" id="IPR025660">
    <property type="entry name" value="Pept_his_AS"/>
</dbReference>
<comment type="similarity">
    <text evidence="1">Belongs to the peptidase C1 family.</text>
</comment>
<gene>
    <name evidence="3" type="ORF">ENJ42_10230</name>
</gene>
<dbReference type="GO" id="GO:0008234">
    <property type="term" value="F:cysteine-type peptidase activity"/>
    <property type="evidence" value="ECO:0007669"/>
    <property type="project" value="InterPro"/>
</dbReference>
<dbReference type="SMART" id="SM00645">
    <property type="entry name" value="Pept_C1"/>
    <property type="match status" value="1"/>
</dbReference>
<name>A0A7C5R561_9PROT</name>
<dbReference type="InterPro" id="IPR000668">
    <property type="entry name" value="Peptidase_C1A_C"/>
</dbReference>
<evidence type="ECO:0000259" key="2">
    <source>
        <dbReference type="SMART" id="SM00645"/>
    </source>
</evidence>
<evidence type="ECO:0000256" key="1">
    <source>
        <dbReference type="ARBA" id="ARBA00008455"/>
    </source>
</evidence>
<dbReference type="CDD" id="cd02619">
    <property type="entry name" value="Peptidase_C1"/>
    <property type="match status" value="1"/>
</dbReference>
<reference evidence="3" key="1">
    <citation type="journal article" date="2020" name="mSystems">
        <title>Genome- and Community-Level Interaction Insights into Carbon Utilization and Element Cycling Functions of Hydrothermarchaeota in Hydrothermal Sediment.</title>
        <authorList>
            <person name="Zhou Z."/>
            <person name="Liu Y."/>
            <person name="Xu W."/>
            <person name="Pan J."/>
            <person name="Luo Z.H."/>
            <person name="Li M."/>
        </authorList>
    </citation>
    <scope>NUCLEOTIDE SEQUENCE [LARGE SCALE GENOMIC DNA]</scope>
    <source>
        <strain evidence="3">HyVt-485</strain>
    </source>
</reference>